<accession>A0A418HQ30</accession>
<keyword evidence="1" id="KW-1133">Transmembrane helix</keyword>
<evidence type="ECO:0000313" key="2">
    <source>
        <dbReference type="EMBL" id="RIL43620.1"/>
    </source>
</evidence>
<evidence type="ECO:0000313" key="3">
    <source>
        <dbReference type="Proteomes" id="UP000283576"/>
    </source>
</evidence>
<keyword evidence="1" id="KW-0472">Membrane</keyword>
<dbReference type="AlphaFoldDB" id="A0A418HQ30"/>
<comment type="caution">
    <text evidence="2">The sequence shown here is derived from an EMBL/GenBank/DDBJ whole genome shotgun (WGS) entry which is preliminary data.</text>
</comment>
<name>A0A418HQ30_STAGA</name>
<keyword evidence="1" id="KW-0812">Transmembrane</keyword>
<evidence type="ECO:0000256" key="1">
    <source>
        <dbReference type="SAM" id="Phobius"/>
    </source>
</evidence>
<organism evidence="2 3">
    <name type="scientific">Staphylococcus gallinarum</name>
    <dbReference type="NCBI Taxonomy" id="1293"/>
    <lineage>
        <taxon>Bacteria</taxon>
        <taxon>Bacillati</taxon>
        <taxon>Bacillota</taxon>
        <taxon>Bacilli</taxon>
        <taxon>Bacillales</taxon>
        <taxon>Staphylococcaceae</taxon>
        <taxon>Staphylococcus</taxon>
    </lineage>
</organism>
<feature type="transmembrane region" description="Helical" evidence="1">
    <location>
        <begin position="7"/>
        <end position="29"/>
    </location>
</feature>
<reference evidence="2 3" key="1">
    <citation type="journal article" date="2016" name="Front. Microbiol.">
        <title>Comprehensive Phylogenetic Analysis of Bovine Non-aureus Staphylococci Species Based on Whole-Genome Sequencing.</title>
        <authorList>
            <person name="Naushad S."/>
            <person name="Barkema H.W."/>
            <person name="Luby C."/>
            <person name="Condas L.A."/>
            <person name="Nobrega D.B."/>
            <person name="Carson D.A."/>
            <person name="De Buck J."/>
        </authorList>
    </citation>
    <scope>NUCLEOTIDE SEQUENCE [LARGE SCALE GENOMIC DNA]</scope>
    <source>
        <strain evidence="2 3">SNUC 1388</strain>
    </source>
</reference>
<dbReference type="RefSeq" id="WP_119624421.1">
    <property type="nucleotide sequence ID" value="NZ_JAIBNU010000006.1"/>
</dbReference>
<protein>
    <submittedName>
        <fullName evidence="2">Uncharacterized protein</fullName>
    </submittedName>
</protein>
<feature type="transmembrane region" description="Helical" evidence="1">
    <location>
        <begin position="59"/>
        <end position="76"/>
    </location>
</feature>
<dbReference type="Proteomes" id="UP000283576">
    <property type="component" value="Unassembled WGS sequence"/>
</dbReference>
<gene>
    <name evidence="2" type="ORF">BUZ01_03095</name>
</gene>
<sequence length="77" mass="8565">MKREEHSFLSMIINIFAGILVFIAVLLSFMNSNNSQLPTLLALLGFTIMCIPSILKNKISGWIFGILGLILVILMLI</sequence>
<dbReference type="EMBL" id="QXRZ01000002">
    <property type="protein sequence ID" value="RIL43620.1"/>
    <property type="molecule type" value="Genomic_DNA"/>
</dbReference>
<proteinExistence type="predicted"/>